<feature type="transmembrane region" description="Helical" evidence="1">
    <location>
        <begin position="77"/>
        <end position="96"/>
    </location>
</feature>
<reference evidence="2 3" key="1">
    <citation type="submission" date="2021-01" db="EMBL/GenBank/DDBJ databases">
        <title>Isolation and description of Catonella massiliensis sp. nov., a novel Catonella species, isolated from a stable periodontitis subject.</title>
        <authorList>
            <person name="Antezack A."/>
            <person name="Boxberger M."/>
            <person name="La Scola B."/>
            <person name="Monnet-Corti V."/>
        </authorList>
    </citation>
    <scope>NUCLEOTIDE SEQUENCE [LARGE SCALE GENOMIC DNA]</scope>
    <source>
        <strain evidence="2 3">Marseille-Q4567</strain>
    </source>
</reference>
<evidence type="ECO:0000313" key="3">
    <source>
        <dbReference type="Proteomes" id="UP000604730"/>
    </source>
</evidence>
<keyword evidence="1" id="KW-0472">Membrane</keyword>
<keyword evidence="1" id="KW-1133">Transmembrane helix</keyword>
<dbReference type="Proteomes" id="UP000604730">
    <property type="component" value="Unassembled WGS sequence"/>
</dbReference>
<gene>
    <name evidence="2" type="ORF">JJN12_07925</name>
</gene>
<keyword evidence="1" id="KW-0812">Transmembrane</keyword>
<dbReference type="EMBL" id="JAEPRJ010000001">
    <property type="protein sequence ID" value="MBK5897702.1"/>
    <property type="molecule type" value="Genomic_DNA"/>
</dbReference>
<evidence type="ECO:0000313" key="2">
    <source>
        <dbReference type="EMBL" id="MBK5897702.1"/>
    </source>
</evidence>
<feature type="transmembrane region" description="Helical" evidence="1">
    <location>
        <begin position="207"/>
        <end position="227"/>
    </location>
</feature>
<evidence type="ECO:0008006" key="4">
    <source>
        <dbReference type="Google" id="ProtNLM"/>
    </source>
</evidence>
<keyword evidence="3" id="KW-1185">Reference proteome</keyword>
<feature type="transmembrane region" description="Helical" evidence="1">
    <location>
        <begin position="20"/>
        <end position="38"/>
    </location>
</feature>
<proteinExistence type="predicted"/>
<dbReference type="RefSeq" id="WP_208429169.1">
    <property type="nucleotide sequence ID" value="NZ_JAEPRJ010000001.1"/>
</dbReference>
<accession>A0ABS1J0N6</accession>
<organism evidence="2 3">
    <name type="scientific">Catonella massiliensis</name>
    <dbReference type="NCBI Taxonomy" id="2799636"/>
    <lineage>
        <taxon>Bacteria</taxon>
        <taxon>Bacillati</taxon>
        <taxon>Bacillota</taxon>
        <taxon>Clostridia</taxon>
        <taxon>Lachnospirales</taxon>
        <taxon>Lachnospiraceae</taxon>
        <taxon>Catonella</taxon>
    </lineage>
</organism>
<protein>
    <recommendedName>
        <fullName evidence="4">ABC transporter permease subunit</fullName>
    </recommendedName>
</protein>
<evidence type="ECO:0000256" key="1">
    <source>
        <dbReference type="SAM" id="Phobius"/>
    </source>
</evidence>
<comment type="caution">
    <text evidence="2">The sequence shown here is derived from an EMBL/GenBank/DDBJ whole genome shotgun (WGS) entry which is preliminary data.</text>
</comment>
<feature type="transmembrane region" description="Helical" evidence="1">
    <location>
        <begin position="121"/>
        <end position="142"/>
    </location>
</feature>
<sequence length="276" mass="31502">MKTIYTNEVKRAFNTIGMKLALLIGCGLSIWHVVSVIIPQSSQIGYELSVEAIDPLYVPTGLFNNWMGNELYPIQCYIFYLILPLLAVLPFGSSFFEDRKSGYIINVCTRVDKKTYYKAKYLAVFLSGGVAVATPLLLNLIMSSMFLPALLPDNGSNGTISPVTMLYELFFTHPLIYILMFIVIDFLFAGVIATLSLSYTYFTEHKFGVLIVPFVFYFFIYSLTNLINRTEYSLFFMLNGGANNNYLLVYILYFLLFFVLSYIVFMWKGKKQDVKA</sequence>
<feature type="transmembrane region" description="Helical" evidence="1">
    <location>
        <begin position="175"/>
        <end position="195"/>
    </location>
</feature>
<name>A0ABS1J0N6_9FIRM</name>
<feature type="transmembrane region" description="Helical" evidence="1">
    <location>
        <begin position="247"/>
        <end position="267"/>
    </location>
</feature>